<feature type="transmembrane region" description="Helical" evidence="1">
    <location>
        <begin position="97"/>
        <end position="116"/>
    </location>
</feature>
<protein>
    <recommendedName>
        <fullName evidence="4">Pathogenicity-like protein</fullName>
    </recommendedName>
</protein>
<gene>
    <name evidence="2" type="ORF">DX914_01270</name>
</gene>
<keyword evidence="1" id="KW-1133">Transmembrane helix</keyword>
<comment type="caution">
    <text evidence="2">The sequence shown here is derived from an EMBL/GenBank/DDBJ whole genome shotgun (WGS) entry which is preliminary data.</text>
</comment>
<evidence type="ECO:0008006" key="4">
    <source>
        <dbReference type="Google" id="ProtNLM"/>
    </source>
</evidence>
<accession>A0A371K1W5</accession>
<dbReference type="Proteomes" id="UP000264492">
    <property type="component" value="Unassembled WGS sequence"/>
</dbReference>
<dbReference type="AlphaFoldDB" id="A0A371K1W5"/>
<evidence type="ECO:0000313" key="2">
    <source>
        <dbReference type="EMBL" id="RDZ27827.1"/>
    </source>
</evidence>
<sequence length="263" mass="28481">MAKMLREAQIEVRISNDRSYKGKRRSGFSYSDQESAKPAVWVVKSDDQVRAREILREAGLIDSTRGGEGFAAMSFRPAEQLAPARTPAQKRAFRIKLALIGGIAVVLALAIVRSLSQDPASAALAKHPLDGSTAPIPQPLAATVFLHELAKAAPIDTVCLSIDGKDPSKALLDGLQAQLRGRRLAPASECVRNPDEETGSVHRASGHPALLADVRAFKPSARDAGTIQYEGYHHRMSASYKTLEVKSVDGDWQVVRTVRHVAM</sequence>
<keyword evidence="3" id="KW-1185">Reference proteome</keyword>
<evidence type="ECO:0000256" key="1">
    <source>
        <dbReference type="SAM" id="Phobius"/>
    </source>
</evidence>
<proteinExistence type="predicted"/>
<keyword evidence="1" id="KW-0812">Transmembrane</keyword>
<evidence type="ECO:0000313" key="3">
    <source>
        <dbReference type="Proteomes" id="UP000264492"/>
    </source>
</evidence>
<dbReference type="EMBL" id="QTSU01000001">
    <property type="protein sequence ID" value="RDZ27827.1"/>
    <property type="molecule type" value="Genomic_DNA"/>
</dbReference>
<name>A0A371K1W5_9GAMM</name>
<keyword evidence="1" id="KW-0472">Membrane</keyword>
<organism evidence="2 3">
    <name type="scientific">Lysobacter silvisoli</name>
    <dbReference type="NCBI Taxonomy" id="2293254"/>
    <lineage>
        <taxon>Bacteria</taxon>
        <taxon>Pseudomonadati</taxon>
        <taxon>Pseudomonadota</taxon>
        <taxon>Gammaproteobacteria</taxon>
        <taxon>Lysobacterales</taxon>
        <taxon>Lysobacteraceae</taxon>
        <taxon>Lysobacter</taxon>
    </lineage>
</organism>
<reference evidence="2 3" key="1">
    <citation type="submission" date="2018-08" db="EMBL/GenBank/DDBJ databases">
        <title>Lysobacter sp. zong2l5, whole genome shotgun sequence.</title>
        <authorList>
            <person name="Zhang X."/>
            <person name="Feng G."/>
            <person name="Zhu H."/>
        </authorList>
    </citation>
    <scope>NUCLEOTIDE SEQUENCE [LARGE SCALE GENOMIC DNA]</scope>
    <source>
        <strain evidence="3">zong2l5</strain>
    </source>
</reference>